<gene>
    <name evidence="5" type="ORF">FCH28_25405</name>
</gene>
<dbReference type="AlphaFoldDB" id="A0A4U0N806"/>
<feature type="region of interest" description="Disordered" evidence="4">
    <location>
        <begin position="1"/>
        <end position="69"/>
    </location>
</feature>
<dbReference type="OrthoDB" id="5184773at2"/>
<dbReference type="Pfam" id="PF01981">
    <property type="entry name" value="PTH2"/>
    <property type="match status" value="1"/>
</dbReference>
<dbReference type="EMBL" id="SUMB01000009">
    <property type="protein sequence ID" value="TJZ49726.1"/>
    <property type="molecule type" value="Genomic_DNA"/>
</dbReference>
<evidence type="ECO:0000256" key="1">
    <source>
        <dbReference type="ARBA" id="ARBA00013260"/>
    </source>
</evidence>
<evidence type="ECO:0000256" key="2">
    <source>
        <dbReference type="ARBA" id="ARBA00022801"/>
    </source>
</evidence>
<keyword evidence="6" id="KW-1185">Reference proteome</keyword>
<dbReference type="GO" id="GO:0004045">
    <property type="term" value="F:peptidyl-tRNA hydrolase activity"/>
    <property type="evidence" value="ECO:0007669"/>
    <property type="project" value="UniProtKB-EC"/>
</dbReference>
<dbReference type="Gene3D" id="3.40.1490.10">
    <property type="entry name" value="Bit1"/>
    <property type="match status" value="1"/>
</dbReference>
<accession>A0A4U0N806</accession>
<keyword evidence="2 5" id="KW-0378">Hydrolase</keyword>
<proteinExistence type="predicted"/>
<comment type="caution">
    <text evidence="5">The sequence shown here is derived from an EMBL/GenBank/DDBJ whole genome shotgun (WGS) entry which is preliminary data.</text>
</comment>
<dbReference type="EC" id="3.1.1.29" evidence="1"/>
<dbReference type="InterPro" id="IPR023476">
    <property type="entry name" value="Pep_tRNA_hydro_II_dom_sf"/>
</dbReference>
<evidence type="ECO:0000313" key="6">
    <source>
        <dbReference type="Proteomes" id="UP000308697"/>
    </source>
</evidence>
<organism evidence="5 6">
    <name type="scientific">Streptomyces piniterrae</name>
    <dbReference type="NCBI Taxonomy" id="2571125"/>
    <lineage>
        <taxon>Bacteria</taxon>
        <taxon>Bacillati</taxon>
        <taxon>Actinomycetota</taxon>
        <taxon>Actinomycetes</taxon>
        <taxon>Kitasatosporales</taxon>
        <taxon>Streptomycetaceae</taxon>
        <taxon>Streptomyces</taxon>
    </lineage>
</organism>
<dbReference type="Proteomes" id="UP000308697">
    <property type="component" value="Unassembled WGS sequence"/>
</dbReference>
<reference evidence="5 6" key="1">
    <citation type="submission" date="2019-04" db="EMBL/GenBank/DDBJ databases">
        <title>Streptomyces piniterrae sp. nov., a heliquinomycin-producing actinomycete isolated from rhizosphere soil of Pinus yunnanensis.</title>
        <authorList>
            <person name="Zhuang X."/>
            <person name="Zhao J."/>
        </authorList>
    </citation>
    <scope>NUCLEOTIDE SEQUENCE [LARGE SCALE GENOMIC DNA]</scope>
    <source>
        <strain evidence="6">jys28</strain>
    </source>
</reference>
<feature type="compositionally biased region" description="Low complexity" evidence="4">
    <location>
        <begin position="7"/>
        <end position="22"/>
    </location>
</feature>
<comment type="catalytic activity">
    <reaction evidence="3">
        <text>an N-acyl-L-alpha-aminoacyl-tRNA + H2O = an N-acyl-L-amino acid + a tRNA + H(+)</text>
        <dbReference type="Rhea" id="RHEA:54448"/>
        <dbReference type="Rhea" id="RHEA-COMP:10123"/>
        <dbReference type="Rhea" id="RHEA-COMP:13883"/>
        <dbReference type="ChEBI" id="CHEBI:15377"/>
        <dbReference type="ChEBI" id="CHEBI:15378"/>
        <dbReference type="ChEBI" id="CHEBI:59874"/>
        <dbReference type="ChEBI" id="CHEBI:78442"/>
        <dbReference type="ChEBI" id="CHEBI:138191"/>
        <dbReference type="EC" id="3.1.1.29"/>
    </reaction>
</comment>
<protein>
    <recommendedName>
        <fullName evidence="1">peptidyl-tRNA hydrolase</fullName>
        <ecNumber evidence="1">3.1.1.29</ecNumber>
    </recommendedName>
</protein>
<feature type="compositionally biased region" description="Polar residues" evidence="4">
    <location>
        <begin position="38"/>
        <end position="50"/>
    </location>
</feature>
<evidence type="ECO:0000313" key="5">
    <source>
        <dbReference type="EMBL" id="TJZ49726.1"/>
    </source>
</evidence>
<sequence>MRRTATDRSGGSAAGGRRTAAGGRRGGLSVAAGRLGRVTSTETTDPSSTGDPDGAAGSSGPFRHEETDRDAAPQFVLPLVARIEKAAPPARTDALETAARAVLVLLSDERAVGDGEWAEAVRDWQDARIRKVVRRARGAEWRRAAALPGITVRGASAEVRVFPPVPLDGWPKDLARLQVSGTELDDPLRPAEPGTDQPVLWLNPELEMSAGKEMAQVGHGAQLAWWELGTEQRAAWRAAGFPLAVRSAERESWAALTRSGLPVVRDAGFTEIEAGSCTVVADHPALRGQL</sequence>
<dbReference type="SUPFAM" id="SSF102462">
    <property type="entry name" value="Peptidyl-tRNA hydrolase II"/>
    <property type="match status" value="1"/>
</dbReference>
<name>A0A4U0N806_9ACTN</name>
<dbReference type="InterPro" id="IPR002833">
    <property type="entry name" value="PTH2"/>
</dbReference>
<evidence type="ECO:0000256" key="4">
    <source>
        <dbReference type="SAM" id="MobiDB-lite"/>
    </source>
</evidence>
<evidence type="ECO:0000256" key="3">
    <source>
        <dbReference type="ARBA" id="ARBA00048707"/>
    </source>
</evidence>